<evidence type="ECO:0000256" key="2">
    <source>
        <dbReference type="ARBA" id="ARBA00022737"/>
    </source>
</evidence>
<evidence type="ECO:0000313" key="8">
    <source>
        <dbReference type="EMBL" id="EIW81071.1"/>
    </source>
</evidence>
<dbReference type="PANTHER" id="PTHR14677:SF40">
    <property type="entry name" value="CDC48-ASSOCIATED UBIQUITIN-LIKE_ZINC FINGER PROTEIN 1"/>
    <property type="match status" value="1"/>
</dbReference>
<keyword evidence="2" id="KW-0677">Repeat</keyword>
<dbReference type="RefSeq" id="XP_007768501.1">
    <property type="nucleotide sequence ID" value="XM_007770311.1"/>
</dbReference>
<dbReference type="Pfam" id="PF25403">
    <property type="entry name" value="zf-C2H2_ZFAND2"/>
    <property type="match status" value="1"/>
</dbReference>
<dbReference type="GO" id="GO:0008270">
    <property type="term" value="F:zinc ion binding"/>
    <property type="evidence" value="ECO:0007669"/>
    <property type="project" value="UniProtKB-KW"/>
</dbReference>
<evidence type="ECO:0000256" key="3">
    <source>
        <dbReference type="ARBA" id="ARBA00022771"/>
    </source>
</evidence>
<keyword evidence="4" id="KW-0862">Zinc</keyword>
<name>A0A5M3MRB2_CONPW</name>
<reference evidence="9" key="1">
    <citation type="journal article" date="2012" name="Science">
        <title>The Paleozoic origin of enzymatic lignin decomposition reconstructed from 31 fungal genomes.</title>
        <authorList>
            <person name="Floudas D."/>
            <person name="Binder M."/>
            <person name="Riley R."/>
            <person name="Barry K."/>
            <person name="Blanchette R.A."/>
            <person name="Henrissat B."/>
            <person name="Martinez A.T."/>
            <person name="Otillar R."/>
            <person name="Spatafora J.W."/>
            <person name="Yadav J.S."/>
            <person name="Aerts A."/>
            <person name="Benoit I."/>
            <person name="Boyd A."/>
            <person name="Carlson A."/>
            <person name="Copeland A."/>
            <person name="Coutinho P.M."/>
            <person name="de Vries R.P."/>
            <person name="Ferreira P."/>
            <person name="Findley K."/>
            <person name="Foster B."/>
            <person name="Gaskell J."/>
            <person name="Glotzer D."/>
            <person name="Gorecki P."/>
            <person name="Heitman J."/>
            <person name="Hesse C."/>
            <person name="Hori C."/>
            <person name="Igarashi K."/>
            <person name="Jurgens J.A."/>
            <person name="Kallen N."/>
            <person name="Kersten P."/>
            <person name="Kohler A."/>
            <person name="Kuees U."/>
            <person name="Kumar T.K.A."/>
            <person name="Kuo A."/>
            <person name="LaButti K."/>
            <person name="Larrondo L.F."/>
            <person name="Lindquist E."/>
            <person name="Ling A."/>
            <person name="Lombard V."/>
            <person name="Lucas S."/>
            <person name="Lundell T."/>
            <person name="Martin R."/>
            <person name="McLaughlin D.J."/>
            <person name="Morgenstern I."/>
            <person name="Morin E."/>
            <person name="Murat C."/>
            <person name="Nagy L.G."/>
            <person name="Nolan M."/>
            <person name="Ohm R.A."/>
            <person name="Patyshakuliyeva A."/>
            <person name="Rokas A."/>
            <person name="Ruiz-Duenas F.J."/>
            <person name="Sabat G."/>
            <person name="Salamov A."/>
            <person name="Samejima M."/>
            <person name="Schmutz J."/>
            <person name="Slot J.C."/>
            <person name="St John F."/>
            <person name="Stenlid J."/>
            <person name="Sun H."/>
            <person name="Sun S."/>
            <person name="Syed K."/>
            <person name="Tsang A."/>
            <person name="Wiebenga A."/>
            <person name="Young D."/>
            <person name="Pisabarro A."/>
            <person name="Eastwood D.C."/>
            <person name="Martin F."/>
            <person name="Cullen D."/>
            <person name="Grigoriev I.V."/>
            <person name="Hibbett D.S."/>
        </authorList>
    </citation>
    <scope>NUCLEOTIDE SEQUENCE [LARGE SCALE GENOMIC DNA]</scope>
    <source>
        <strain evidence="9">RWD-64-598 SS2</strain>
    </source>
</reference>
<dbReference type="InterPro" id="IPR057357">
    <property type="entry name" value="Znf-C2H2_ZFAND2A/B"/>
</dbReference>
<dbReference type="InterPro" id="IPR035896">
    <property type="entry name" value="AN1-like_Znf"/>
</dbReference>
<evidence type="ECO:0000256" key="4">
    <source>
        <dbReference type="ARBA" id="ARBA00022833"/>
    </source>
</evidence>
<keyword evidence="1" id="KW-0479">Metal-binding</keyword>
<feature type="region of interest" description="Disordered" evidence="6">
    <location>
        <begin position="208"/>
        <end position="233"/>
    </location>
</feature>
<evidence type="ECO:0000259" key="7">
    <source>
        <dbReference type="PROSITE" id="PS51039"/>
    </source>
</evidence>
<protein>
    <recommendedName>
        <fullName evidence="7">AN1-type domain-containing protein</fullName>
    </recommendedName>
</protein>
<dbReference type="PANTHER" id="PTHR14677">
    <property type="entry name" value="ARSENITE INDUCUBLE RNA ASSOCIATED PROTEIN AIP-1-RELATED"/>
    <property type="match status" value="1"/>
</dbReference>
<dbReference type="Proteomes" id="UP000053558">
    <property type="component" value="Unassembled WGS sequence"/>
</dbReference>
<accession>A0A5M3MRB2</accession>
<comment type="caution">
    <text evidence="8">The sequence shown here is derived from an EMBL/GenBank/DDBJ whole genome shotgun (WGS) entry which is preliminary data.</text>
</comment>
<gene>
    <name evidence="8" type="ORF">CONPUDRAFT_82142</name>
</gene>
<dbReference type="OrthoDB" id="431929at2759"/>
<feature type="domain" description="AN1-type" evidence="7">
    <location>
        <begin position="15"/>
        <end position="63"/>
    </location>
</feature>
<dbReference type="Pfam" id="PF01428">
    <property type="entry name" value="zf-AN1"/>
    <property type="match status" value="2"/>
</dbReference>
<evidence type="ECO:0000256" key="1">
    <source>
        <dbReference type="ARBA" id="ARBA00022723"/>
    </source>
</evidence>
<dbReference type="EMBL" id="JH711578">
    <property type="protein sequence ID" value="EIW81071.1"/>
    <property type="molecule type" value="Genomic_DNA"/>
</dbReference>
<dbReference type="AlphaFoldDB" id="A0A5M3MRB2"/>
<evidence type="ECO:0000256" key="6">
    <source>
        <dbReference type="SAM" id="MobiDB-lite"/>
    </source>
</evidence>
<organism evidence="8 9">
    <name type="scientific">Coniophora puteana (strain RWD-64-598)</name>
    <name type="common">Brown rot fungus</name>
    <dbReference type="NCBI Taxonomy" id="741705"/>
    <lineage>
        <taxon>Eukaryota</taxon>
        <taxon>Fungi</taxon>
        <taxon>Dikarya</taxon>
        <taxon>Basidiomycota</taxon>
        <taxon>Agaricomycotina</taxon>
        <taxon>Agaricomycetes</taxon>
        <taxon>Agaricomycetidae</taxon>
        <taxon>Boletales</taxon>
        <taxon>Coniophorineae</taxon>
        <taxon>Coniophoraceae</taxon>
        <taxon>Coniophora</taxon>
    </lineage>
</organism>
<dbReference type="SMART" id="SM00154">
    <property type="entry name" value="ZnF_AN1"/>
    <property type="match status" value="2"/>
</dbReference>
<dbReference type="PROSITE" id="PS51039">
    <property type="entry name" value="ZF_AN1"/>
    <property type="match status" value="2"/>
</dbReference>
<dbReference type="InterPro" id="IPR000058">
    <property type="entry name" value="Znf_AN1"/>
</dbReference>
<feature type="compositionally biased region" description="Basic and acidic residues" evidence="6">
    <location>
        <begin position="211"/>
        <end position="233"/>
    </location>
</feature>
<evidence type="ECO:0000256" key="5">
    <source>
        <dbReference type="PROSITE-ProRule" id="PRU00449"/>
    </source>
</evidence>
<dbReference type="KEGG" id="cput:CONPUDRAFT_82142"/>
<dbReference type="Gene3D" id="4.10.1110.10">
    <property type="entry name" value="AN1-like Zinc finger"/>
    <property type="match status" value="2"/>
</dbReference>
<keyword evidence="9" id="KW-1185">Reference proteome</keyword>
<evidence type="ECO:0000313" key="9">
    <source>
        <dbReference type="Proteomes" id="UP000053558"/>
    </source>
</evidence>
<sequence>MSSSTNTTDHDHQLLGVGQQCSAPSCHLIDFLPFKCQHCNENFCGDHFSVSGHKCPKYDESKHNRVAPSCPLCNEPVAIPPGQDPNVRMDRHINTECSVITGKAAKKSTPVCTRGKCGKVLFAPISCDKCRKQFCASHRFPSDHDCVSLSTASTATKLRSKPAMSTPSLPTFKSSYRPTTFAARPSASTGSSNQASISLPSISIANPFNPADRRAKAERESRRKAMMERAKKGLLSEEEKLMLAGEEAERAQAVEEKKDKECVIM</sequence>
<feature type="domain" description="AN1-type" evidence="7">
    <location>
        <begin position="106"/>
        <end position="154"/>
    </location>
</feature>
<keyword evidence="3 5" id="KW-0863">Zinc-finger</keyword>
<dbReference type="GeneID" id="19210368"/>
<dbReference type="SUPFAM" id="SSF118310">
    <property type="entry name" value="AN1-like Zinc finger"/>
    <property type="match status" value="2"/>
</dbReference>
<dbReference type="OMA" id="DESKHNR"/>
<proteinExistence type="predicted"/>
<dbReference type="GO" id="GO:0005737">
    <property type="term" value="C:cytoplasm"/>
    <property type="evidence" value="ECO:0007669"/>
    <property type="project" value="TreeGrafter"/>
</dbReference>